<evidence type="ECO:0000256" key="6">
    <source>
        <dbReference type="SAM" id="Phobius"/>
    </source>
</evidence>
<dbReference type="SUPFAM" id="SSF103473">
    <property type="entry name" value="MFS general substrate transporter"/>
    <property type="match status" value="1"/>
</dbReference>
<comment type="caution">
    <text evidence="7">The sequence shown here is derived from an EMBL/GenBank/DDBJ whole genome shotgun (WGS) entry which is preliminary data.</text>
</comment>
<dbReference type="AlphaFoldDB" id="A0AA88J1E0"/>
<evidence type="ECO:0000256" key="2">
    <source>
        <dbReference type="ARBA" id="ARBA00022448"/>
    </source>
</evidence>
<dbReference type="PANTHER" id="PTHR23504:SF114">
    <property type="entry name" value="PROTEIN ZINC INDUCED FACILITATOR-LIKE 1"/>
    <property type="match status" value="1"/>
</dbReference>
<evidence type="ECO:0000256" key="3">
    <source>
        <dbReference type="ARBA" id="ARBA00022692"/>
    </source>
</evidence>
<sequence>MAYSEIFSLWAVSPKKFGGLSFSTEDVGEVLAISGFGLLVFQSCLYPYVERLVGPIMISRIGGVISIPLLSSYPFIAMLSGVSLWLFINLASVMKNVLSISIITGLFLLQNRAVDQEQRGAANGIAMTGMSLFKAIGPAGGGAL</sequence>
<reference evidence="7" key="1">
    <citation type="submission" date="2023-07" db="EMBL/GenBank/DDBJ databases">
        <title>draft genome sequence of fig (Ficus carica).</title>
        <authorList>
            <person name="Takahashi T."/>
            <person name="Nishimura K."/>
        </authorList>
    </citation>
    <scope>NUCLEOTIDE SEQUENCE</scope>
</reference>
<keyword evidence="3 6" id="KW-0812">Transmembrane</keyword>
<feature type="transmembrane region" description="Helical" evidence="6">
    <location>
        <begin position="61"/>
        <end position="79"/>
    </location>
</feature>
<protein>
    <submittedName>
        <fullName evidence="7">Uncharacterized protein</fullName>
    </submittedName>
</protein>
<gene>
    <name evidence="7" type="ORF">TIFTF001_028360</name>
</gene>
<dbReference type="GO" id="GO:0022821">
    <property type="term" value="F:solute:potassium antiporter activity"/>
    <property type="evidence" value="ECO:0007669"/>
    <property type="project" value="TreeGrafter"/>
</dbReference>
<evidence type="ECO:0000256" key="4">
    <source>
        <dbReference type="ARBA" id="ARBA00022989"/>
    </source>
</evidence>
<dbReference type="EMBL" id="BTGU01000085">
    <property type="protein sequence ID" value="GMN59272.1"/>
    <property type="molecule type" value="Genomic_DNA"/>
</dbReference>
<comment type="subcellular location">
    <subcellularLocation>
        <location evidence="1">Membrane</location>
        <topology evidence="1">Multi-pass membrane protein</topology>
    </subcellularLocation>
</comment>
<dbReference type="Gene3D" id="1.20.1250.20">
    <property type="entry name" value="MFS general substrate transporter like domains"/>
    <property type="match status" value="1"/>
</dbReference>
<accession>A0AA88J1E0</accession>
<keyword evidence="8" id="KW-1185">Reference proteome</keyword>
<dbReference type="Proteomes" id="UP001187192">
    <property type="component" value="Unassembled WGS sequence"/>
</dbReference>
<dbReference type="InterPro" id="IPR036259">
    <property type="entry name" value="MFS_trans_sf"/>
</dbReference>
<keyword evidence="5 6" id="KW-0472">Membrane</keyword>
<evidence type="ECO:0000313" key="7">
    <source>
        <dbReference type="EMBL" id="GMN59272.1"/>
    </source>
</evidence>
<evidence type="ECO:0000256" key="5">
    <source>
        <dbReference type="ARBA" id="ARBA00023136"/>
    </source>
</evidence>
<dbReference type="PANTHER" id="PTHR23504">
    <property type="entry name" value="MAJOR FACILITATOR SUPERFAMILY DOMAIN-CONTAINING PROTEIN 10"/>
    <property type="match status" value="1"/>
</dbReference>
<keyword evidence="4 6" id="KW-1133">Transmembrane helix</keyword>
<evidence type="ECO:0000313" key="8">
    <source>
        <dbReference type="Proteomes" id="UP001187192"/>
    </source>
</evidence>
<keyword evidence="2" id="KW-0813">Transport</keyword>
<feature type="transmembrane region" description="Helical" evidence="6">
    <location>
        <begin position="85"/>
        <end position="109"/>
    </location>
</feature>
<dbReference type="GO" id="GO:0090333">
    <property type="term" value="P:regulation of stomatal closure"/>
    <property type="evidence" value="ECO:0007669"/>
    <property type="project" value="TreeGrafter"/>
</dbReference>
<organism evidence="7 8">
    <name type="scientific">Ficus carica</name>
    <name type="common">Common fig</name>
    <dbReference type="NCBI Taxonomy" id="3494"/>
    <lineage>
        <taxon>Eukaryota</taxon>
        <taxon>Viridiplantae</taxon>
        <taxon>Streptophyta</taxon>
        <taxon>Embryophyta</taxon>
        <taxon>Tracheophyta</taxon>
        <taxon>Spermatophyta</taxon>
        <taxon>Magnoliopsida</taxon>
        <taxon>eudicotyledons</taxon>
        <taxon>Gunneridae</taxon>
        <taxon>Pentapetalae</taxon>
        <taxon>rosids</taxon>
        <taxon>fabids</taxon>
        <taxon>Rosales</taxon>
        <taxon>Moraceae</taxon>
        <taxon>Ficeae</taxon>
        <taxon>Ficus</taxon>
    </lineage>
</organism>
<dbReference type="GO" id="GO:0005886">
    <property type="term" value="C:plasma membrane"/>
    <property type="evidence" value="ECO:0007669"/>
    <property type="project" value="TreeGrafter"/>
</dbReference>
<feature type="transmembrane region" description="Helical" evidence="6">
    <location>
        <begin position="30"/>
        <end position="49"/>
    </location>
</feature>
<proteinExistence type="predicted"/>
<name>A0AA88J1E0_FICCA</name>
<dbReference type="GO" id="GO:0009705">
    <property type="term" value="C:plant-type vacuole membrane"/>
    <property type="evidence" value="ECO:0007669"/>
    <property type="project" value="TreeGrafter"/>
</dbReference>
<evidence type="ECO:0000256" key="1">
    <source>
        <dbReference type="ARBA" id="ARBA00004141"/>
    </source>
</evidence>